<dbReference type="Pfam" id="PF25523">
    <property type="entry name" value="Ig_RIMBP2"/>
    <property type="match status" value="1"/>
</dbReference>
<comment type="caution">
    <text evidence="5">The sequence shown here is derived from an EMBL/GenBank/DDBJ whole genome shotgun (WGS) entry which is preliminary data.</text>
</comment>
<feature type="region of interest" description="Disordered" evidence="2">
    <location>
        <begin position="1442"/>
        <end position="1463"/>
    </location>
</feature>
<feature type="coiled-coil region" evidence="1">
    <location>
        <begin position="1018"/>
        <end position="1067"/>
    </location>
</feature>
<name>A0AA88HYK6_ARTSF</name>
<feature type="coiled-coil region" evidence="1">
    <location>
        <begin position="694"/>
        <end position="735"/>
    </location>
</feature>
<accession>A0AA88HYK6</accession>
<keyword evidence="6" id="KW-1185">Reference proteome</keyword>
<feature type="coiled-coil region" evidence="1">
    <location>
        <begin position="39"/>
        <end position="75"/>
    </location>
</feature>
<proteinExistence type="predicted"/>
<dbReference type="InterPro" id="IPR031994">
    <property type="entry name" value="JAKMIP_C"/>
</dbReference>
<feature type="coiled-coil region" evidence="1">
    <location>
        <begin position="1358"/>
        <end position="1413"/>
    </location>
</feature>
<feature type="domain" description="Janus kinase and microtubule-interacting protein C-terminal" evidence="3">
    <location>
        <begin position="394"/>
        <end position="514"/>
    </location>
</feature>
<feature type="compositionally biased region" description="Basic and acidic residues" evidence="2">
    <location>
        <begin position="1452"/>
        <end position="1463"/>
    </location>
</feature>
<dbReference type="Proteomes" id="UP001187531">
    <property type="component" value="Unassembled WGS sequence"/>
</dbReference>
<keyword evidence="1" id="KW-0175">Coiled coil</keyword>
<gene>
    <name evidence="5" type="ORF">QYM36_006837</name>
</gene>
<dbReference type="InterPro" id="IPR003961">
    <property type="entry name" value="FN3_dom"/>
</dbReference>
<dbReference type="Pfam" id="PF16034">
    <property type="entry name" value="JAKMIP_CC3"/>
    <property type="match status" value="1"/>
</dbReference>
<feature type="coiled-coil region" evidence="1">
    <location>
        <begin position="467"/>
        <end position="494"/>
    </location>
</feature>
<feature type="coiled-coil region" evidence="1">
    <location>
        <begin position="213"/>
        <end position="251"/>
    </location>
</feature>
<dbReference type="CDD" id="cd00063">
    <property type="entry name" value="FN3"/>
    <property type="match status" value="1"/>
</dbReference>
<feature type="coiled-coil region" evidence="1">
    <location>
        <begin position="846"/>
        <end position="898"/>
    </location>
</feature>
<evidence type="ECO:0000313" key="6">
    <source>
        <dbReference type="Proteomes" id="UP001187531"/>
    </source>
</evidence>
<feature type="compositionally biased region" description="Low complexity" evidence="2">
    <location>
        <begin position="1442"/>
        <end position="1451"/>
    </location>
</feature>
<evidence type="ECO:0008006" key="7">
    <source>
        <dbReference type="Google" id="ProtNLM"/>
    </source>
</evidence>
<evidence type="ECO:0000256" key="2">
    <source>
        <dbReference type="SAM" id="MobiDB-lite"/>
    </source>
</evidence>
<evidence type="ECO:0000313" key="5">
    <source>
        <dbReference type="EMBL" id="KAK2716484.1"/>
    </source>
</evidence>
<feature type="coiled-coil region" evidence="1">
    <location>
        <begin position="1102"/>
        <end position="1222"/>
    </location>
</feature>
<organism evidence="5 6">
    <name type="scientific">Artemia franciscana</name>
    <name type="common">Brine shrimp</name>
    <name type="synonym">Artemia sanfranciscana</name>
    <dbReference type="NCBI Taxonomy" id="6661"/>
    <lineage>
        <taxon>Eukaryota</taxon>
        <taxon>Metazoa</taxon>
        <taxon>Ecdysozoa</taxon>
        <taxon>Arthropoda</taxon>
        <taxon>Crustacea</taxon>
        <taxon>Branchiopoda</taxon>
        <taxon>Anostraca</taxon>
        <taxon>Artemiidae</taxon>
        <taxon>Artemia</taxon>
    </lineage>
</organism>
<dbReference type="InterPro" id="IPR057884">
    <property type="entry name" value="FN3_RIM-BP1/2/3"/>
</dbReference>
<dbReference type="SUPFAM" id="SSF49265">
    <property type="entry name" value="Fibronectin type III"/>
    <property type="match status" value="1"/>
</dbReference>
<protein>
    <recommendedName>
        <fullName evidence="7">Fibronectin type-III domain-containing protein</fullName>
    </recommendedName>
</protein>
<dbReference type="InterPro" id="IPR036116">
    <property type="entry name" value="FN3_sf"/>
</dbReference>
<sequence length="1581" mass="183405">MVVDRAELLNRELLIKTLKAGQESLQKEVKRIRTAWHTEKNLNNQLKRASERKVKEEVEKECLKWETQLAEMKRRSECEKNEALRSQKFQLLRSFRAQLSRAIHDKEGEIRQQKEHICQKCFSDNSGSEFVNKYSEDILLRNNRLLQKEKEFLEDLLQNQVPVPEVEVLRDLETSLQAEKSMCEHFKNMLQALLEDTANDEKEEDAECLSFLCKKLQFENLELKYTMEKAKEEYEVEKSRITARLNEAESKLAPLRYQHHSTLARNISLNQTNKEWRERALIAKGSTKKPANKKSAIPVRRTKSAPNSVHISDHMGTLHKHQDRNRKNAKAEVRVEDTTKAIVSKLKTPSRMERKFSQRLKCDLPPLIECEGETILDGNKSPDSEASEDSGFCGEIGRKDLEMMYAHLFREHQELQRSHAATSIVIGKLPTKERRRRSESPKWDYTDIQAHESLPYVPFPDGSDDPVNFHAKKLERLRLRNIALESELQDMHDQNELLEFRLLELEECQGNRRRDIMDGTKDLEVTGSGQWTLDAPFSIRIGHKEENNYSVINSKIEENKSNLRSLAARLTYPEEKSLIQRTVSILESYQELLQKVREQTDLLEECQDKQSKNVTRIRLPEMRSEKFQESGIFDDSGFEDSRTCDFSSQTEFEDFEMVVKEIETLRKFKKSVEHLRLAPVLPLLTDKCDKAVQFESESSSLKKLEENIHNINEEKRHLQTKWNEAKAEINNLLEKLGAAEVALVNTVNQLETEMTNEKSLMNYLEEIEYEVIGAFSDIGIEKGDDSDVWCIKQNLEALRECMKLYSNKNTSDTVSIYIKDTFNSDLNENNEMYLNKELEKFYLDQIDSLQKEKVGLRRSYEEEKQKMVQKVEELTENLKLAEKQIEEGLEKQHSLNEQIKQYECGKEKSTNETSNRIKFLESELRQLDEFYRKEMTLQKQAFLKDYEELGAKENDSQIKIKKLRGLLNDICQELEFDMKKRPETTSDFASISEFVFDDDSGDILIERVRNLIHEECALRQKNIDLERKERAYRETLQEADAIMSRVEDQHRKEMRCFEENERQLQEKILVLETSEKKFISLLQSKNNDNDLISKLNASYQLVTSLEEQISELEHVNAELNFKLIEEEETNSASYQKYISRISELERLLAKESNTRKSLETQGSGSETNNLKRTIDRLEAEKEELQKSINNNRRVMGEQQNKLLELEILKGELQEAKTLLEQKVHLLTDSPAKENKKDCEEASFRAEISKMRNQLSIAQGQMKELESVNCSLREQLKVSKSEAEKFKPRTLFKNAEAQTDLVHRVCKEIQAEVLNKMASKSSVKNRLSSEEILEDIALTEKFIDDIFDDVTDKHSSGELEVLRNDLIEKQTVLEVLDAEAKQLTMKIQEKDAVIKDLEKTLNNTSGENGKLKKELESVRIALGKSLQEATVVKQTLEKRRSVGRSSSFSGIRSPRDRPRSIRFEPKTIEERVLEKKSLTDEEVAPPSDFKVTRRVGDDGLVVAWIPPPDFDAICGYIICANGEEIQRVRSADRTKAVLYNLPTGSDVNLTIQSITKEGSFSKSADTFFNPDVFNEVDSNKRC</sequence>
<feature type="domain" description="RIMS-binding protein 1/2/3 Fn3" evidence="4">
    <location>
        <begin position="1483"/>
        <end position="1572"/>
    </location>
</feature>
<reference evidence="5" key="1">
    <citation type="submission" date="2023-07" db="EMBL/GenBank/DDBJ databases">
        <title>Chromosome-level genome assembly of Artemia franciscana.</title>
        <authorList>
            <person name="Jo E."/>
        </authorList>
    </citation>
    <scope>NUCLEOTIDE SEQUENCE</scope>
    <source>
        <tissue evidence="5">Whole body</tissue>
    </source>
</reference>
<evidence type="ECO:0000256" key="1">
    <source>
        <dbReference type="SAM" id="Coils"/>
    </source>
</evidence>
<feature type="coiled-coil region" evidence="1">
    <location>
        <begin position="579"/>
        <end position="609"/>
    </location>
</feature>
<feature type="region of interest" description="Disordered" evidence="2">
    <location>
        <begin position="286"/>
        <end position="311"/>
    </location>
</feature>
<evidence type="ECO:0000259" key="4">
    <source>
        <dbReference type="Pfam" id="PF25523"/>
    </source>
</evidence>
<evidence type="ECO:0000259" key="3">
    <source>
        <dbReference type="Pfam" id="PF16034"/>
    </source>
</evidence>
<dbReference type="EMBL" id="JAVRJZ010000011">
    <property type="protein sequence ID" value="KAK2716484.1"/>
    <property type="molecule type" value="Genomic_DNA"/>
</dbReference>